<name>A0A5S9NT86_9GAMM</name>
<dbReference type="Proteomes" id="UP000434580">
    <property type="component" value="Unassembled WGS sequence"/>
</dbReference>
<gene>
    <name evidence="2" type="ORF">DPBNPPHM_03143</name>
</gene>
<dbReference type="PANTHER" id="PTHR34351">
    <property type="entry name" value="SLR1927 PROTEIN-RELATED"/>
    <property type="match status" value="1"/>
</dbReference>
<dbReference type="EMBL" id="CACSII010000003">
    <property type="protein sequence ID" value="CAA0093878.1"/>
    <property type="molecule type" value="Genomic_DNA"/>
</dbReference>
<feature type="transmembrane region" description="Helical" evidence="1">
    <location>
        <begin position="38"/>
        <end position="55"/>
    </location>
</feature>
<keyword evidence="1" id="KW-0472">Membrane</keyword>
<feature type="transmembrane region" description="Helical" evidence="1">
    <location>
        <begin position="61"/>
        <end position="80"/>
    </location>
</feature>
<keyword evidence="1" id="KW-0812">Transmembrane</keyword>
<reference evidence="2 3" key="1">
    <citation type="submission" date="2019-11" db="EMBL/GenBank/DDBJ databases">
        <authorList>
            <person name="Holert J."/>
        </authorList>
    </citation>
    <scope>NUCLEOTIDE SEQUENCE [LARGE SCALE GENOMIC DNA]</scope>
    <source>
        <strain evidence="2">BC5_2</strain>
    </source>
</reference>
<dbReference type="OrthoDB" id="5298497at2"/>
<organism evidence="2 3">
    <name type="scientific">BD1-7 clade bacterium</name>
    <dbReference type="NCBI Taxonomy" id="2029982"/>
    <lineage>
        <taxon>Bacteria</taxon>
        <taxon>Pseudomonadati</taxon>
        <taxon>Pseudomonadota</taxon>
        <taxon>Gammaproteobacteria</taxon>
        <taxon>Cellvibrionales</taxon>
        <taxon>Spongiibacteraceae</taxon>
        <taxon>BD1-7 clade</taxon>
    </lineage>
</organism>
<proteinExistence type="predicted"/>
<keyword evidence="1" id="KW-1133">Transmembrane helix</keyword>
<evidence type="ECO:0000313" key="3">
    <source>
        <dbReference type="Proteomes" id="UP000434580"/>
    </source>
</evidence>
<evidence type="ECO:0000256" key="1">
    <source>
        <dbReference type="SAM" id="Phobius"/>
    </source>
</evidence>
<accession>A0A5S9NT86</accession>
<protein>
    <recommendedName>
        <fullName evidence="4">DUF58 domain-containing protein</fullName>
    </recommendedName>
</protein>
<sequence>MKAYFQQKYQQWLDRRLPTEHALELNQKRLFIFPTRQGFFFLVLVIGLIIAGINFQNNLAYLLSFFLLSLLVSSILLTFFNVSGLCLTAAGAAPVFAGDNAQLNLLMSTHGKSRHHQIHLGYLPLQTTDVDSLEPEAVKLFCQTYQRGWFQPPRFRLYSVFPFGFIQCWSWVQLDWQVLVYPKPKYLSSFPTTAVEGDRDGDSQRSGNDDFYGFKEYHPGDSLKQVNWRGFARGGHLMTRVMHDQRDARAWVDWYALPAVGTEEKLSLLCGWVLTLERSDTPYGLRLPGTTVQPNSGERHRNELLKALALFQSADLTQPEGDANG</sequence>
<evidence type="ECO:0008006" key="4">
    <source>
        <dbReference type="Google" id="ProtNLM"/>
    </source>
</evidence>
<dbReference type="PANTHER" id="PTHR34351:SF1">
    <property type="entry name" value="SLR1927 PROTEIN"/>
    <property type="match status" value="1"/>
</dbReference>
<evidence type="ECO:0000313" key="2">
    <source>
        <dbReference type="EMBL" id="CAA0093878.1"/>
    </source>
</evidence>
<dbReference type="AlphaFoldDB" id="A0A5S9NT86"/>